<dbReference type="InterPro" id="IPR003439">
    <property type="entry name" value="ABC_transporter-like_ATP-bd"/>
</dbReference>
<gene>
    <name evidence="11" type="ORF">PSQ90_11385</name>
</gene>
<comment type="subcellular location">
    <subcellularLocation>
        <location evidence="1">Cell membrane</location>
        <topology evidence="1">Multi-pass membrane protein</topology>
    </subcellularLocation>
</comment>
<dbReference type="PROSITE" id="PS50929">
    <property type="entry name" value="ABC_TM1F"/>
    <property type="match status" value="1"/>
</dbReference>
<dbReference type="SUPFAM" id="SSF52540">
    <property type="entry name" value="P-loop containing nucleoside triphosphate hydrolases"/>
    <property type="match status" value="1"/>
</dbReference>
<evidence type="ECO:0000313" key="12">
    <source>
        <dbReference type="Proteomes" id="UP001222118"/>
    </source>
</evidence>
<comment type="similarity">
    <text evidence="2">Belongs to the ABC transporter superfamily.</text>
</comment>
<dbReference type="InterPro" id="IPR036640">
    <property type="entry name" value="ABC1_TM_sf"/>
</dbReference>
<evidence type="ECO:0000259" key="10">
    <source>
        <dbReference type="PROSITE" id="PS50929"/>
    </source>
</evidence>
<evidence type="ECO:0000313" key="11">
    <source>
        <dbReference type="EMBL" id="WDR04904.1"/>
    </source>
</evidence>
<sequence>MTEPATADAAKQPEKEAFIPIGKDAARQVRPLKKLLPFVLRYPVRLSFTLFFLLLSAAASLSIPVVMGGAVDEGFLAQNLDKVASYGWAIVLIALLLALASGARFYFISLIGERVLADIRVALFEHLLGLDAKYFDTHRVGELTSRLNGDVVTIRSAVGSSASLALRSMVTIVGALIMMFLTSPSLTLAVIIAAPAIVIPVVAFSKRLRGMSRRTQDALADLSAMATEMLGATRTVKAFTQENEQTRLYEQRSELSYGAEASRLLARSVLVGMVIFLGTAAVVFLVWWGARSVFEGTVTAGQLTQFLIYALMASGALTNVSEVLGILQTVAGATERIAEILETEPQIKIADPTVPLPEPPLGTMAFEKVDFSYDTGNDTVLRDLSFAVNKGQTVALVGASGSGKSTILSLLQRFYDVSAGIIRVDGLDVRDVHPTQLRQRFAYVEQEPTIFAGSVSDNIRFGKPAASQADVVAAAKAALVDDFVRELPAGYDTVVGERGVMLSGGQKQRLAIARAILRDAPILLLDEATSALDARSEKLVQVALEHLMQGRTTLVIAHRLATIRDADAILVMDKGRIIDQGTHEELVLRDGRYAELAKLQFRPDELAS</sequence>
<dbReference type="PANTHER" id="PTHR43394:SF1">
    <property type="entry name" value="ATP-BINDING CASSETTE SUB-FAMILY B MEMBER 10, MITOCHONDRIAL"/>
    <property type="match status" value="1"/>
</dbReference>
<feature type="transmembrane region" description="Helical" evidence="8">
    <location>
        <begin position="164"/>
        <end position="181"/>
    </location>
</feature>
<keyword evidence="3 8" id="KW-0812">Transmembrane</keyword>
<dbReference type="RefSeq" id="WP_282210423.1">
    <property type="nucleotide sequence ID" value="NZ_CP118247.1"/>
</dbReference>
<accession>A0ABY7YUC0</accession>
<evidence type="ECO:0000256" key="6">
    <source>
        <dbReference type="ARBA" id="ARBA00022989"/>
    </source>
</evidence>
<dbReference type="SMART" id="SM00382">
    <property type="entry name" value="AAA"/>
    <property type="match status" value="1"/>
</dbReference>
<dbReference type="PROSITE" id="PS00211">
    <property type="entry name" value="ABC_TRANSPORTER_1"/>
    <property type="match status" value="1"/>
</dbReference>
<feature type="domain" description="ABC transporter" evidence="9">
    <location>
        <begin position="364"/>
        <end position="599"/>
    </location>
</feature>
<dbReference type="SUPFAM" id="SSF90123">
    <property type="entry name" value="ABC transporter transmembrane region"/>
    <property type="match status" value="1"/>
</dbReference>
<dbReference type="CDD" id="cd18575">
    <property type="entry name" value="ABC_6TM_bac_exporter_ABCB8_10_like"/>
    <property type="match status" value="1"/>
</dbReference>
<keyword evidence="4" id="KW-0547">Nucleotide-binding</keyword>
<feature type="domain" description="ABC transmembrane type-1" evidence="10">
    <location>
        <begin position="48"/>
        <end position="329"/>
    </location>
</feature>
<dbReference type="Gene3D" id="3.40.50.300">
    <property type="entry name" value="P-loop containing nucleotide triphosphate hydrolases"/>
    <property type="match status" value="1"/>
</dbReference>
<feature type="transmembrane region" description="Helical" evidence="8">
    <location>
        <begin position="42"/>
        <end position="66"/>
    </location>
</feature>
<keyword evidence="7 8" id="KW-0472">Membrane</keyword>
<feature type="transmembrane region" description="Helical" evidence="8">
    <location>
        <begin position="187"/>
        <end position="204"/>
    </location>
</feature>
<evidence type="ECO:0000256" key="2">
    <source>
        <dbReference type="ARBA" id="ARBA00005417"/>
    </source>
</evidence>
<dbReference type="InterPro" id="IPR003593">
    <property type="entry name" value="AAA+_ATPase"/>
</dbReference>
<feature type="transmembrane region" description="Helical" evidence="8">
    <location>
        <begin position="307"/>
        <end position="327"/>
    </location>
</feature>
<protein>
    <submittedName>
        <fullName evidence="11">ABC transporter transmembrane domain-containing protein</fullName>
    </submittedName>
</protein>
<reference evidence="11 12" key="1">
    <citation type="submission" date="2023-02" db="EMBL/GenBank/DDBJ databases">
        <title>Devosia chondri sp. nov., isolated from the phycosphere of marine algae.</title>
        <authorList>
            <person name="Kim J.M."/>
            <person name="Lee J.K."/>
            <person name="Choi B.J."/>
            <person name="Bayburt H."/>
            <person name="Jeon C.O."/>
        </authorList>
    </citation>
    <scope>NUCLEOTIDE SEQUENCE [LARGE SCALE GENOMIC DNA]</scope>
    <source>
        <strain evidence="11 12">G2-5</strain>
    </source>
</reference>
<keyword evidence="6 8" id="KW-1133">Transmembrane helix</keyword>
<keyword evidence="5" id="KW-0067">ATP-binding</keyword>
<dbReference type="EMBL" id="CP118247">
    <property type="protein sequence ID" value="WDR04904.1"/>
    <property type="molecule type" value="Genomic_DNA"/>
</dbReference>
<evidence type="ECO:0000256" key="8">
    <source>
        <dbReference type="SAM" id="Phobius"/>
    </source>
</evidence>
<evidence type="ECO:0000256" key="5">
    <source>
        <dbReference type="ARBA" id="ARBA00022840"/>
    </source>
</evidence>
<dbReference type="InterPro" id="IPR017871">
    <property type="entry name" value="ABC_transporter-like_CS"/>
</dbReference>
<proteinExistence type="inferred from homology"/>
<dbReference type="InterPro" id="IPR011527">
    <property type="entry name" value="ABC1_TM_dom"/>
</dbReference>
<dbReference type="PANTHER" id="PTHR43394">
    <property type="entry name" value="ATP-DEPENDENT PERMEASE MDL1, MITOCHONDRIAL"/>
    <property type="match status" value="1"/>
</dbReference>
<dbReference type="Pfam" id="PF00005">
    <property type="entry name" value="ABC_tran"/>
    <property type="match status" value="1"/>
</dbReference>
<dbReference type="InterPro" id="IPR027417">
    <property type="entry name" value="P-loop_NTPase"/>
</dbReference>
<feature type="transmembrane region" description="Helical" evidence="8">
    <location>
        <begin position="264"/>
        <end position="287"/>
    </location>
</feature>
<dbReference type="Gene3D" id="1.20.1560.10">
    <property type="entry name" value="ABC transporter type 1, transmembrane domain"/>
    <property type="match status" value="1"/>
</dbReference>
<dbReference type="Proteomes" id="UP001222118">
    <property type="component" value="Chromosome"/>
</dbReference>
<feature type="transmembrane region" description="Helical" evidence="8">
    <location>
        <begin position="86"/>
        <end position="107"/>
    </location>
</feature>
<evidence type="ECO:0000259" key="9">
    <source>
        <dbReference type="PROSITE" id="PS50893"/>
    </source>
</evidence>
<evidence type="ECO:0000256" key="7">
    <source>
        <dbReference type="ARBA" id="ARBA00023136"/>
    </source>
</evidence>
<evidence type="ECO:0000256" key="4">
    <source>
        <dbReference type="ARBA" id="ARBA00022741"/>
    </source>
</evidence>
<organism evidence="11 12">
    <name type="scientific">Devosia rhodophyticola</name>
    <dbReference type="NCBI Taxonomy" id="3026423"/>
    <lineage>
        <taxon>Bacteria</taxon>
        <taxon>Pseudomonadati</taxon>
        <taxon>Pseudomonadota</taxon>
        <taxon>Alphaproteobacteria</taxon>
        <taxon>Hyphomicrobiales</taxon>
        <taxon>Devosiaceae</taxon>
        <taxon>Devosia</taxon>
    </lineage>
</organism>
<keyword evidence="12" id="KW-1185">Reference proteome</keyword>
<dbReference type="InterPro" id="IPR039421">
    <property type="entry name" value="Type_1_exporter"/>
</dbReference>
<dbReference type="PROSITE" id="PS50893">
    <property type="entry name" value="ABC_TRANSPORTER_2"/>
    <property type="match status" value="1"/>
</dbReference>
<dbReference type="Pfam" id="PF00664">
    <property type="entry name" value="ABC_membrane"/>
    <property type="match status" value="1"/>
</dbReference>
<name>A0ABY7YUC0_9HYPH</name>
<evidence type="ECO:0000256" key="1">
    <source>
        <dbReference type="ARBA" id="ARBA00004651"/>
    </source>
</evidence>
<evidence type="ECO:0000256" key="3">
    <source>
        <dbReference type="ARBA" id="ARBA00022692"/>
    </source>
</evidence>